<protein>
    <submittedName>
        <fullName evidence="2">Uncharacterized protein</fullName>
    </submittedName>
</protein>
<dbReference type="EMBL" id="BBSA01000011">
    <property type="protein sequence ID" value="GAM64115.1"/>
    <property type="molecule type" value="Genomic_DNA"/>
</dbReference>
<sequence>MDIPFAGIHGGLARLLFLLLFTTSIAMGFRYFESATLFEQGLAFKL</sequence>
<dbReference type="Proteomes" id="UP000031670">
    <property type="component" value="Unassembled WGS sequence"/>
</dbReference>
<evidence type="ECO:0000313" key="3">
    <source>
        <dbReference type="Proteomes" id="UP000031670"/>
    </source>
</evidence>
<reference evidence="2 3" key="1">
    <citation type="submission" date="2015-01" db="EMBL/GenBank/DDBJ databases">
        <title>Vibrio sp. C5 JCM 19232 whole genome shotgun sequence.</title>
        <authorList>
            <person name="Sawabe T."/>
            <person name="Meirelles P."/>
            <person name="Feng G."/>
            <person name="Sayaka M."/>
            <person name="Hattori M."/>
            <person name="Ohkuma M."/>
        </authorList>
    </citation>
    <scope>NUCLEOTIDE SEQUENCE [LARGE SCALE GENOMIC DNA]</scope>
    <source>
        <strain evidence="2 3">JCM19232</strain>
    </source>
</reference>
<evidence type="ECO:0000256" key="1">
    <source>
        <dbReference type="SAM" id="Phobius"/>
    </source>
</evidence>
<organism evidence="2 3">
    <name type="scientific">Vibrio ishigakensis</name>
    <dbReference type="NCBI Taxonomy" id="1481914"/>
    <lineage>
        <taxon>Bacteria</taxon>
        <taxon>Pseudomonadati</taxon>
        <taxon>Pseudomonadota</taxon>
        <taxon>Gammaproteobacteria</taxon>
        <taxon>Vibrionales</taxon>
        <taxon>Vibrionaceae</taxon>
        <taxon>Vibrio</taxon>
    </lineage>
</organism>
<accession>A0A0B8PBE7</accession>
<name>A0A0B8PBE7_9VIBR</name>
<feature type="transmembrane region" description="Helical" evidence="1">
    <location>
        <begin position="12"/>
        <end position="32"/>
    </location>
</feature>
<dbReference type="AlphaFoldDB" id="A0A0B8PBE7"/>
<keyword evidence="1" id="KW-0812">Transmembrane</keyword>
<comment type="caution">
    <text evidence="2">The sequence shown here is derived from an EMBL/GenBank/DDBJ whole genome shotgun (WGS) entry which is preliminary data.</text>
</comment>
<proteinExistence type="predicted"/>
<keyword evidence="1" id="KW-0472">Membrane</keyword>
<gene>
    <name evidence="2" type="ORF">JCM19232_3391</name>
</gene>
<evidence type="ECO:0000313" key="2">
    <source>
        <dbReference type="EMBL" id="GAM64115.1"/>
    </source>
</evidence>
<reference evidence="2 3" key="2">
    <citation type="submission" date="2015-01" db="EMBL/GenBank/DDBJ databases">
        <authorList>
            <consortium name="NBRP consortium"/>
            <person name="Sawabe T."/>
            <person name="Meirelles P."/>
            <person name="Feng G."/>
            <person name="Sayaka M."/>
            <person name="Hattori M."/>
            <person name="Ohkuma M."/>
        </authorList>
    </citation>
    <scope>NUCLEOTIDE SEQUENCE [LARGE SCALE GENOMIC DNA]</scope>
    <source>
        <strain evidence="2 3">JCM19232</strain>
    </source>
</reference>
<keyword evidence="1" id="KW-1133">Transmembrane helix</keyword>